<comment type="caution">
    <text evidence="5">The sequence shown here is derived from an EMBL/GenBank/DDBJ whole genome shotgun (WGS) entry which is preliminary data.</text>
</comment>
<proteinExistence type="predicted"/>
<keyword evidence="1" id="KW-0805">Transcription regulation</keyword>
<evidence type="ECO:0000256" key="2">
    <source>
        <dbReference type="ARBA" id="ARBA00023125"/>
    </source>
</evidence>
<dbReference type="InterPro" id="IPR020449">
    <property type="entry name" value="Tscrpt_reg_AraC-type_HTH"/>
</dbReference>
<keyword evidence="6" id="KW-1185">Reference proteome</keyword>
<dbReference type="InterPro" id="IPR018060">
    <property type="entry name" value="HTH_AraC"/>
</dbReference>
<dbReference type="InterPro" id="IPR009057">
    <property type="entry name" value="Homeodomain-like_sf"/>
</dbReference>
<organism evidence="5 6">
    <name type="scientific">Paenibacillus ginsengarvi</name>
    <dbReference type="NCBI Taxonomy" id="400777"/>
    <lineage>
        <taxon>Bacteria</taxon>
        <taxon>Bacillati</taxon>
        <taxon>Bacillota</taxon>
        <taxon>Bacilli</taxon>
        <taxon>Bacillales</taxon>
        <taxon>Paenibacillaceae</taxon>
        <taxon>Paenibacillus</taxon>
    </lineage>
</organism>
<evidence type="ECO:0000259" key="4">
    <source>
        <dbReference type="PROSITE" id="PS01124"/>
    </source>
</evidence>
<dbReference type="SMART" id="SM00342">
    <property type="entry name" value="HTH_ARAC"/>
    <property type="match status" value="1"/>
</dbReference>
<dbReference type="OrthoDB" id="9816335at2"/>
<feature type="domain" description="HTH araC/xylS-type" evidence="4">
    <location>
        <begin position="192"/>
        <end position="290"/>
    </location>
</feature>
<dbReference type="InterPro" id="IPR003313">
    <property type="entry name" value="AraC-bd"/>
</dbReference>
<dbReference type="Gene3D" id="2.60.120.10">
    <property type="entry name" value="Jelly Rolls"/>
    <property type="match status" value="1"/>
</dbReference>
<gene>
    <name evidence="5" type="ORF">D7M11_14975</name>
</gene>
<evidence type="ECO:0000256" key="1">
    <source>
        <dbReference type="ARBA" id="ARBA00023015"/>
    </source>
</evidence>
<dbReference type="PANTHER" id="PTHR43280:SF2">
    <property type="entry name" value="HTH-TYPE TRANSCRIPTIONAL REGULATOR EXSA"/>
    <property type="match status" value="1"/>
</dbReference>
<dbReference type="GO" id="GO:0003700">
    <property type="term" value="F:DNA-binding transcription factor activity"/>
    <property type="evidence" value="ECO:0007669"/>
    <property type="project" value="InterPro"/>
</dbReference>
<dbReference type="GO" id="GO:0043565">
    <property type="term" value="F:sequence-specific DNA binding"/>
    <property type="evidence" value="ECO:0007669"/>
    <property type="project" value="InterPro"/>
</dbReference>
<dbReference type="InterPro" id="IPR018062">
    <property type="entry name" value="HTH_AraC-typ_CS"/>
</dbReference>
<dbReference type="EMBL" id="RBAH01000009">
    <property type="protein sequence ID" value="RKN84298.1"/>
    <property type="molecule type" value="Genomic_DNA"/>
</dbReference>
<evidence type="ECO:0000313" key="5">
    <source>
        <dbReference type="EMBL" id="RKN84298.1"/>
    </source>
</evidence>
<name>A0A3B0CHU1_9BACL</name>
<evidence type="ECO:0000256" key="3">
    <source>
        <dbReference type="ARBA" id="ARBA00023163"/>
    </source>
</evidence>
<dbReference type="InterPro" id="IPR037923">
    <property type="entry name" value="HTH-like"/>
</dbReference>
<dbReference type="Gene3D" id="1.10.10.60">
    <property type="entry name" value="Homeodomain-like"/>
    <property type="match status" value="2"/>
</dbReference>
<dbReference type="RefSeq" id="WP_120748034.1">
    <property type="nucleotide sequence ID" value="NZ_RBAH01000009.1"/>
</dbReference>
<dbReference type="PROSITE" id="PS01124">
    <property type="entry name" value="HTH_ARAC_FAMILY_2"/>
    <property type="match status" value="1"/>
</dbReference>
<accession>A0A3B0CHU1</accession>
<dbReference type="Pfam" id="PF02311">
    <property type="entry name" value="AraC_binding"/>
    <property type="match status" value="1"/>
</dbReference>
<dbReference type="AlphaFoldDB" id="A0A3B0CHU1"/>
<dbReference type="InterPro" id="IPR014710">
    <property type="entry name" value="RmlC-like_jellyroll"/>
</dbReference>
<keyword evidence="3" id="KW-0804">Transcription</keyword>
<dbReference type="SUPFAM" id="SSF46689">
    <property type="entry name" value="Homeodomain-like"/>
    <property type="match status" value="2"/>
</dbReference>
<dbReference type="PANTHER" id="PTHR43280">
    <property type="entry name" value="ARAC-FAMILY TRANSCRIPTIONAL REGULATOR"/>
    <property type="match status" value="1"/>
</dbReference>
<sequence length="299" mass="34835">MRFPRFRIKQEFVIHKLITCYYFELAKNYAFAGESHDFWEFLYVDKGEFIVETGRESRLLRQGELLFLEPDLFHATRANGTIAPNIFIVSFECRSPRMQFFKEHFWYRLEERERELLAVLMEEGENAFGPDYSVPPRKRLVRKQDAPVGGEQLFVLTLEMLLIRLVRLETETKVKAKLPTSTGDKSDSDIADLIIAYLEANLNQDITLEQICHSFGIGKTQLSILFKKKTGCSVIEYISQLKIAKAKAYIREDVYNLTEIAELLGYNSLHYFSKHFKKITGASPSEYSKILNKNLFKRV</sequence>
<evidence type="ECO:0000313" key="6">
    <source>
        <dbReference type="Proteomes" id="UP000282311"/>
    </source>
</evidence>
<dbReference type="PROSITE" id="PS00041">
    <property type="entry name" value="HTH_ARAC_FAMILY_1"/>
    <property type="match status" value="1"/>
</dbReference>
<reference evidence="5 6" key="1">
    <citation type="journal article" date="2007" name="Int. J. Syst. Evol. Microbiol.">
        <title>Paenibacillus ginsengarvi sp. nov., isolated from soil from ginseng cultivation.</title>
        <authorList>
            <person name="Yoon M.H."/>
            <person name="Ten L.N."/>
            <person name="Im W.T."/>
        </authorList>
    </citation>
    <scope>NUCLEOTIDE SEQUENCE [LARGE SCALE GENOMIC DNA]</scope>
    <source>
        <strain evidence="5 6">KCTC 13059</strain>
    </source>
</reference>
<keyword evidence="2" id="KW-0238">DNA-binding</keyword>
<dbReference type="SUPFAM" id="SSF51215">
    <property type="entry name" value="Regulatory protein AraC"/>
    <property type="match status" value="1"/>
</dbReference>
<dbReference type="Proteomes" id="UP000282311">
    <property type="component" value="Unassembled WGS sequence"/>
</dbReference>
<dbReference type="Pfam" id="PF12833">
    <property type="entry name" value="HTH_18"/>
    <property type="match status" value="1"/>
</dbReference>
<protein>
    <submittedName>
        <fullName evidence="5">AraC family transcriptional regulator</fullName>
    </submittedName>
</protein>
<dbReference type="PRINTS" id="PR00032">
    <property type="entry name" value="HTHARAC"/>
</dbReference>